<sequence>MNITASEAFDSLGAKVRMWIRMVVMTITMTGLFFHLPTTWFLIQARQVHTEAFSYLPVYAWAWFIGGLPVPGLVVSAQLPGKERAMYDARKLKEWLGAWLTETTDQVIECVEDGSWVYALMIPAFVFYRYRASSMTATTWRRGSRRVSPWKLKVTLALKEGDGDLAIGPISIPRSRESEHGVVIGAPGVGKTTLVHQLLERIRGRRERAVVHDSKLDLAVKWWRPGDVVLCPALGAGVAWTLANDIPTITHAISASQSLIPDDASKGTDTFFNAAARQVLYATMVVLRMQGKASNRDLIAALRLPPDQLADLLESHDLAADAARHLRGEDRGMTKSILASLTRYAMALGWQTDGAFSFREWVQQGSGWIWIINPPSVRTQLSPLLALAVDFIAMHLLEMPDNPNRRIFFMLDEAGSLGYLSSLIDLTERGRSKGASVWLTIQGINSLSAYQQDDRDRLIASCATKVLFRAGSVASAEYLERLVGKTQVEDSNTTMTMGTHAMRDSTGLSRVSRIEPLILASELMNLPRFSCLLKMADHPVTQVQLAKVWPGTDRNQSLYNFRPDLVFPPAAWNEQPVGSGGIKGEGGGIAGLAQELMPDRNLPKEGAA</sequence>
<dbReference type="RefSeq" id="WP_090895807.1">
    <property type="nucleotide sequence ID" value="NZ_CZPZ01000009.1"/>
</dbReference>
<keyword evidence="9" id="KW-1185">Reference proteome</keyword>
<accession>A0A0S4LCE4</accession>
<proteinExistence type="predicted"/>
<evidence type="ECO:0000256" key="4">
    <source>
        <dbReference type="ARBA" id="ARBA00022989"/>
    </source>
</evidence>
<feature type="transmembrane region" description="Helical" evidence="6">
    <location>
        <begin position="55"/>
        <end position="74"/>
    </location>
</feature>
<dbReference type="SUPFAM" id="SSF52540">
    <property type="entry name" value="P-loop containing nucleoside triphosphate hydrolases"/>
    <property type="match status" value="1"/>
</dbReference>
<dbReference type="InterPro" id="IPR051539">
    <property type="entry name" value="T4SS-coupling_protein"/>
</dbReference>
<evidence type="ECO:0000256" key="1">
    <source>
        <dbReference type="ARBA" id="ARBA00004651"/>
    </source>
</evidence>
<reference evidence="9" key="1">
    <citation type="submission" date="2015-10" db="EMBL/GenBank/DDBJ databases">
        <authorList>
            <person name="Luecker S."/>
            <person name="Luecker S."/>
        </authorList>
    </citation>
    <scope>NUCLEOTIDE SEQUENCE [LARGE SCALE GENOMIC DNA]</scope>
</reference>
<feature type="transmembrane region" description="Helical" evidence="6">
    <location>
        <begin position="19"/>
        <end position="43"/>
    </location>
</feature>
<organism evidence="8 9">
    <name type="scientific">Candidatus Nitrospira nitrificans</name>
    <dbReference type="NCBI Taxonomy" id="1742973"/>
    <lineage>
        <taxon>Bacteria</taxon>
        <taxon>Pseudomonadati</taxon>
        <taxon>Nitrospirota</taxon>
        <taxon>Nitrospiria</taxon>
        <taxon>Nitrospirales</taxon>
        <taxon>Nitrospiraceae</taxon>
        <taxon>Nitrospira</taxon>
    </lineage>
</organism>
<evidence type="ECO:0000313" key="8">
    <source>
        <dbReference type="EMBL" id="CUS34521.1"/>
    </source>
</evidence>
<evidence type="ECO:0000256" key="2">
    <source>
        <dbReference type="ARBA" id="ARBA00022475"/>
    </source>
</evidence>
<dbReference type="InterPro" id="IPR027417">
    <property type="entry name" value="P-loop_NTPase"/>
</dbReference>
<comment type="subcellular location">
    <subcellularLocation>
        <location evidence="1">Cell membrane</location>
        <topology evidence="1">Multi-pass membrane protein</topology>
    </subcellularLocation>
</comment>
<gene>
    <name evidence="8" type="ORF">COMA2_170051</name>
</gene>
<keyword evidence="2" id="KW-1003">Cell membrane</keyword>
<dbReference type="PANTHER" id="PTHR37937:SF1">
    <property type="entry name" value="CONJUGATIVE TRANSFER: DNA TRANSPORT"/>
    <property type="match status" value="1"/>
</dbReference>
<dbReference type="EMBL" id="CZPZ01000009">
    <property type="protein sequence ID" value="CUS34521.1"/>
    <property type="molecule type" value="Genomic_DNA"/>
</dbReference>
<dbReference type="Gene3D" id="3.40.50.300">
    <property type="entry name" value="P-loop containing nucleotide triphosphate hydrolases"/>
    <property type="match status" value="2"/>
</dbReference>
<protein>
    <recommendedName>
        <fullName evidence="7">Type IV secretion system coupling protein TraD DNA-binding domain-containing protein</fullName>
    </recommendedName>
</protein>
<name>A0A0S4LCE4_9BACT</name>
<dbReference type="Proteomes" id="UP000198736">
    <property type="component" value="Unassembled WGS sequence"/>
</dbReference>
<keyword evidence="4 6" id="KW-1133">Transmembrane helix</keyword>
<dbReference type="InterPro" id="IPR019476">
    <property type="entry name" value="T4SS_TraD_DNA-bd"/>
</dbReference>
<dbReference type="CDD" id="cd01127">
    <property type="entry name" value="TrwB_TraG_TraD_VirD4"/>
    <property type="match status" value="1"/>
</dbReference>
<dbReference type="PANTHER" id="PTHR37937">
    <property type="entry name" value="CONJUGATIVE TRANSFER: DNA TRANSPORT"/>
    <property type="match status" value="1"/>
</dbReference>
<evidence type="ECO:0000313" key="9">
    <source>
        <dbReference type="Proteomes" id="UP000198736"/>
    </source>
</evidence>
<evidence type="ECO:0000256" key="6">
    <source>
        <dbReference type="SAM" id="Phobius"/>
    </source>
</evidence>
<dbReference type="OrthoDB" id="9803543at2"/>
<dbReference type="AlphaFoldDB" id="A0A0S4LCE4"/>
<evidence type="ECO:0000256" key="3">
    <source>
        <dbReference type="ARBA" id="ARBA00022692"/>
    </source>
</evidence>
<evidence type="ECO:0000256" key="5">
    <source>
        <dbReference type="ARBA" id="ARBA00023136"/>
    </source>
</evidence>
<dbReference type="GO" id="GO:0005886">
    <property type="term" value="C:plasma membrane"/>
    <property type="evidence" value="ECO:0007669"/>
    <property type="project" value="UniProtKB-SubCell"/>
</dbReference>
<dbReference type="Pfam" id="PF10412">
    <property type="entry name" value="TrwB_AAD_bind"/>
    <property type="match status" value="1"/>
</dbReference>
<dbReference type="STRING" id="1742973.COMA2_170051"/>
<keyword evidence="3 6" id="KW-0812">Transmembrane</keyword>
<feature type="domain" description="Type IV secretion system coupling protein TraD DNA-binding" evidence="7">
    <location>
        <begin position="165"/>
        <end position="545"/>
    </location>
</feature>
<keyword evidence="5 6" id="KW-0472">Membrane</keyword>
<evidence type="ECO:0000259" key="7">
    <source>
        <dbReference type="Pfam" id="PF10412"/>
    </source>
</evidence>